<evidence type="ECO:0000259" key="8">
    <source>
        <dbReference type="Pfam" id="PF04542"/>
    </source>
</evidence>
<dbReference type="OrthoDB" id="2960956at2"/>
<proteinExistence type="inferred from homology"/>
<dbReference type="GO" id="GO:0006950">
    <property type="term" value="P:response to stress"/>
    <property type="evidence" value="ECO:0007669"/>
    <property type="project" value="UniProtKB-ARBA"/>
</dbReference>
<evidence type="ECO:0000256" key="6">
    <source>
        <dbReference type="RuleBase" id="RU000716"/>
    </source>
</evidence>
<dbReference type="PANTHER" id="PTHR43133:SF51">
    <property type="entry name" value="RNA POLYMERASE SIGMA FACTOR"/>
    <property type="match status" value="1"/>
</dbReference>
<gene>
    <name evidence="10" type="ORF">C8P63_11352</name>
</gene>
<keyword evidence="4 6" id="KW-0238">DNA-binding</keyword>
<dbReference type="GO" id="GO:0016987">
    <property type="term" value="F:sigma factor activity"/>
    <property type="evidence" value="ECO:0007669"/>
    <property type="project" value="UniProtKB-KW"/>
</dbReference>
<evidence type="ECO:0000256" key="3">
    <source>
        <dbReference type="ARBA" id="ARBA00023082"/>
    </source>
</evidence>
<evidence type="ECO:0000256" key="4">
    <source>
        <dbReference type="ARBA" id="ARBA00023125"/>
    </source>
</evidence>
<dbReference type="SUPFAM" id="SSF88659">
    <property type="entry name" value="Sigma3 and sigma4 domains of RNA polymerase sigma factors"/>
    <property type="match status" value="1"/>
</dbReference>
<keyword evidence="5 6" id="KW-0804">Transcription</keyword>
<keyword evidence="11" id="KW-1185">Reference proteome</keyword>
<evidence type="ECO:0000256" key="7">
    <source>
        <dbReference type="SAM" id="MobiDB-lite"/>
    </source>
</evidence>
<evidence type="ECO:0000313" key="10">
    <source>
        <dbReference type="EMBL" id="PTX59107.1"/>
    </source>
</evidence>
<dbReference type="SUPFAM" id="SSF88946">
    <property type="entry name" value="Sigma2 domain of RNA polymerase sigma factors"/>
    <property type="match status" value="1"/>
</dbReference>
<dbReference type="Gene3D" id="1.10.10.10">
    <property type="entry name" value="Winged helix-like DNA-binding domain superfamily/Winged helix DNA-binding domain"/>
    <property type="match status" value="1"/>
</dbReference>
<evidence type="ECO:0000256" key="2">
    <source>
        <dbReference type="ARBA" id="ARBA00023015"/>
    </source>
</evidence>
<evidence type="ECO:0000259" key="9">
    <source>
        <dbReference type="Pfam" id="PF08281"/>
    </source>
</evidence>
<dbReference type="InterPro" id="IPR007627">
    <property type="entry name" value="RNA_pol_sigma70_r2"/>
</dbReference>
<protein>
    <recommendedName>
        <fullName evidence="6">RNA polymerase sigma factor</fullName>
    </recommendedName>
</protein>
<dbReference type="InterPro" id="IPR013324">
    <property type="entry name" value="RNA_pol_sigma_r3/r4-like"/>
</dbReference>
<dbReference type="AlphaFoldDB" id="A0A2T6BT22"/>
<dbReference type="InterPro" id="IPR013325">
    <property type="entry name" value="RNA_pol_sigma_r2"/>
</dbReference>
<dbReference type="Proteomes" id="UP000244240">
    <property type="component" value="Unassembled WGS sequence"/>
</dbReference>
<dbReference type="Gene3D" id="1.10.1740.10">
    <property type="match status" value="1"/>
</dbReference>
<dbReference type="InterPro" id="IPR013249">
    <property type="entry name" value="RNA_pol_sigma70_r4_t2"/>
</dbReference>
<dbReference type="PANTHER" id="PTHR43133">
    <property type="entry name" value="RNA POLYMERASE ECF-TYPE SIGMA FACTO"/>
    <property type="match status" value="1"/>
</dbReference>
<feature type="domain" description="RNA polymerase sigma-70 region 2" evidence="8">
    <location>
        <begin position="42"/>
        <end position="106"/>
    </location>
</feature>
<reference evidence="10 11" key="1">
    <citation type="submission" date="2018-04" db="EMBL/GenBank/DDBJ databases">
        <title>Genomic Encyclopedia of Archaeal and Bacterial Type Strains, Phase II (KMG-II): from individual species to whole genera.</title>
        <authorList>
            <person name="Goeker M."/>
        </authorList>
    </citation>
    <scope>NUCLEOTIDE SEQUENCE [LARGE SCALE GENOMIC DNA]</scope>
    <source>
        <strain evidence="10 11">DSM 45787</strain>
    </source>
</reference>
<dbReference type="GO" id="GO:0003677">
    <property type="term" value="F:DNA binding"/>
    <property type="evidence" value="ECO:0007669"/>
    <property type="project" value="UniProtKB-KW"/>
</dbReference>
<evidence type="ECO:0000256" key="1">
    <source>
        <dbReference type="ARBA" id="ARBA00010641"/>
    </source>
</evidence>
<feature type="domain" description="RNA polymerase sigma factor 70 region 4 type 2" evidence="9">
    <location>
        <begin position="165"/>
        <end position="215"/>
    </location>
</feature>
<keyword evidence="2 6" id="KW-0805">Transcription regulation</keyword>
<dbReference type="InterPro" id="IPR036388">
    <property type="entry name" value="WH-like_DNA-bd_sf"/>
</dbReference>
<keyword evidence="3 6" id="KW-0731">Sigma factor</keyword>
<evidence type="ECO:0000313" key="11">
    <source>
        <dbReference type="Proteomes" id="UP000244240"/>
    </source>
</evidence>
<dbReference type="EMBL" id="QBKR01000013">
    <property type="protein sequence ID" value="PTX59107.1"/>
    <property type="molecule type" value="Genomic_DNA"/>
</dbReference>
<sequence length="570" mass="64440">MTDEVMHVNIREWTEKKGSSTDTSPDLVQQARAGDRDAYGELVRLHRARAYRWAQRMAGDAHLAEDIVQDALVRAFLKLGTLLDESRFLPWLRRIVSNEVRMKMRRGGPRGRERPATGWRDPTGSEGVNPSNMEEILDWLRFRKDGTLMETEPEAAALRRETLETIRVVLRCLSHRERELFEAHFFRQLAPGEIADLLSMSRGNVYTSLHRVKEKVRREGFRLTLQPYLHNRKEKGHMSQKQLRKPVLNGRWNSGIASLEEALRYTHGTAYDYTELMGYTGQAFRIQVHPGDVDVAGPTAYPWKNVWGRGLSNIGVRMGYCGAEVPTYEPPTAEEVMEAIRRIHGSIDRGVPVIAWDLFIPEFGLIYGYDDGKRELDALDYEDNRRLPYDRLGRGRLKELALFTLEKREAVTPRASLAGALHMALDHGKGKETPIPGYVQGPQAYEVWAEAFRSGEVNPFGNAYNAAVYSDARQSAAQFLLRWCASYPEPGTTSDEQVLLARAAVCYARVNEALVRVRSLFPFPSGGDPKNPEDVREAIRCLDEAREAEKEGLEVLGELAGKMAAEGVAE</sequence>
<dbReference type="PROSITE" id="PS01063">
    <property type="entry name" value="SIGMA70_ECF"/>
    <property type="match status" value="1"/>
</dbReference>
<dbReference type="Pfam" id="PF04542">
    <property type="entry name" value="Sigma70_r2"/>
    <property type="match status" value="1"/>
</dbReference>
<organism evidence="10 11">
    <name type="scientific">Melghirimyces profundicolus</name>
    <dbReference type="NCBI Taxonomy" id="1242148"/>
    <lineage>
        <taxon>Bacteria</taxon>
        <taxon>Bacillati</taxon>
        <taxon>Bacillota</taxon>
        <taxon>Bacilli</taxon>
        <taxon>Bacillales</taxon>
        <taxon>Thermoactinomycetaceae</taxon>
        <taxon>Melghirimyces</taxon>
    </lineage>
</organism>
<dbReference type="NCBIfam" id="TIGR02937">
    <property type="entry name" value="sigma70-ECF"/>
    <property type="match status" value="1"/>
</dbReference>
<comment type="similarity">
    <text evidence="1 6">Belongs to the sigma-70 factor family. ECF subfamily.</text>
</comment>
<feature type="region of interest" description="Disordered" evidence="7">
    <location>
        <begin position="106"/>
        <end position="127"/>
    </location>
</feature>
<dbReference type="Pfam" id="PF08281">
    <property type="entry name" value="Sigma70_r4_2"/>
    <property type="match status" value="1"/>
</dbReference>
<name>A0A2T6BT22_9BACL</name>
<comment type="caution">
    <text evidence="10">The sequence shown here is derived from an EMBL/GenBank/DDBJ whole genome shotgun (WGS) entry which is preliminary data.</text>
</comment>
<dbReference type="InterPro" id="IPR014284">
    <property type="entry name" value="RNA_pol_sigma-70_dom"/>
</dbReference>
<dbReference type="InterPro" id="IPR039425">
    <property type="entry name" value="RNA_pol_sigma-70-like"/>
</dbReference>
<accession>A0A2T6BT22</accession>
<dbReference type="GO" id="GO:0006352">
    <property type="term" value="P:DNA-templated transcription initiation"/>
    <property type="evidence" value="ECO:0007669"/>
    <property type="project" value="InterPro"/>
</dbReference>
<evidence type="ECO:0000256" key="5">
    <source>
        <dbReference type="ARBA" id="ARBA00023163"/>
    </source>
</evidence>
<dbReference type="InterPro" id="IPR000838">
    <property type="entry name" value="RNA_pol_sigma70_ECF_CS"/>
</dbReference>